<name>A0ABV0XHF1_9TELE</name>
<dbReference type="EMBL" id="JAHRIP010002264">
    <property type="protein sequence ID" value="MEQ2280833.1"/>
    <property type="molecule type" value="Genomic_DNA"/>
</dbReference>
<proteinExistence type="predicted"/>
<keyword evidence="2" id="KW-1185">Reference proteome</keyword>
<organism evidence="1 2">
    <name type="scientific">Ameca splendens</name>
    <dbReference type="NCBI Taxonomy" id="208324"/>
    <lineage>
        <taxon>Eukaryota</taxon>
        <taxon>Metazoa</taxon>
        <taxon>Chordata</taxon>
        <taxon>Craniata</taxon>
        <taxon>Vertebrata</taxon>
        <taxon>Euteleostomi</taxon>
        <taxon>Actinopterygii</taxon>
        <taxon>Neopterygii</taxon>
        <taxon>Teleostei</taxon>
        <taxon>Neoteleostei</taxon>
        <taxon>Acanthomorphata</taxon>
        <taxon>Ovalentaria</taxon>
        <taxon>Atherinomorphae</taxon>
        <taxon>Cyprinodontiformes</taxon>
        <taxon>Goodeidae</taxon>
        <taxon>Ameca</taxon>
    </lineage>
</organism>
<protein>
    <submittedName>
        <fullName evidence="1">Uncharacterized protein</fullName>
    </submittedName>
</protein>
<accession>A0ABV0XHF1</accession>
<reference evidence="1 2" key="1">
    <citation type="submission" date="2021-06" db="EMBL/GenBank/DDBJ databases">
        <authorList>
            <person name="Palmer J.M."/>
        </authorList>
    </citation>
    <scope>NUCLEOTIDE SEQUENCE [LARGE SCALE GENOMIC DNA]</scope>
    <source>
        <strain evidence="1 2">AS_MEX2019</strain>
        <tissue evidence="1">Muscle</tissue>
    </source>
</reference>
<comment type="caution">
    <text evidence="1">The sequence shown here is derived from an EMBL/GenBank/DDBJ whole genome shotgun (WGS) entry which is preliminary data.</text>
</comment>
<sequence length="110" mass="12707">MGLSDTKNSYLTLSGQPWFGQRVDTEKHIMQLSWVTENPGLMELCCVLVTMSPVGLKNFRMNNVITIFTLDHNLSHVEQRNRKFMGRERECSSHHFKTAAHELFIAHNNC</sequence>
<evidence type="ECO:0000313" key="2">
    <source>
        <dbReference type="Proteomes" id="UP001469553"/>
    </source>
</evidence>
<evidence type="ECO:0000313" key="1">
    <source>
        <dbReference type="EMBL" id="MEQ2280833.1"/>
    </source>
</evidence>
<dbReference type="Proteomes" id="UP001469553">
    <property type="component" value="Unassembled WGS sequence"/>
</dbReference>
<gene>
    <name evidence="1" type="ORF">AMECASPLE_024046</name>
</gene>